<dbReference type="EMBL" id="CP002281">
    <property type="protein sequence ID" value="ADO82010.1"/>
    <property type="molecule type" value="Genomic_DNA"/>
</dbReference>
<dbReference type="Proteomes" id="UP000006875">
    <property type="component" value="Chromosome"/>
</dbReference>
<keyword evidence="3" id="KW-0813">Transport</keyword>
<feature type="transmembrane region" description="Helical" evidence="8">
    <location>
        <begin position="402"/>
        <end position="423"/>
    </location>
</feature>
<keyword evidence="7 8" id="KW-0472">Membrane</keyword>
<keyword evidence="4" id="KW-1003">Cell membrane</keyword>
<dbReference type="InterPro" id="IPR051475">
    <property type="entry name" value="Diverse_Ion_Transporter"/>
</dbReference>
<evidence type="ECO:0000256" key="6">
    <source>
        <dbReference type="ARBA" id="ARBA00022989"/>
    </source>
</evidence>
<dbReference type="KEGG" id="ipo:Ilyop_0221"/>
<evidence type="ECO:0000259" key="9">
    <source>
        <dbReference type="Pfam" id="PF03600"/>
    </source>
</evidence>
<feature type="transmembrane region" description="Helical" evidence="8">
    <location>
        <begin position="173"/>
        <end position="196"/>
    </location>
</feature>
<organism evidence="10 11">
    <name type="scientific">Ilyobacter polytropus (strain ATCC 51220 / DSM 2926 / LMG 16218 / CuHBu1)</name>
    <dbReference type="NCBI Taxonomy" id="572544"/>
    <lineage>
        <taxon>Bacteria</taxon>
        <taxon>Fusobacteriati</taxon>
        <taxon>Fusobacteriota</taxon>
        <taxon>Fusobacteriia</taxon>
        <taxon>Fusobacteriales</taxon>
        <taxon>Fusobacteriaceae</taxon>
        <taxon>Ilyobacter</taxon>
    </lineage>
</organism>
<comment type="subcellular location">
    <subcellularLocation>
        <location evidence="1">Cell membrane</location>
        <topology evidence="1">Multi-pass membrane protein</topology>
    </subcellularLocation>
</comment>
<evidence type="ECO:0000256" key="5">
    <source>
        <dbReference type="ARBA" id="ARBA00022692"/>
    </source>
</evidence>
<name>E3H938_ILYPC</name>
<feature type="domain" description="Citrate transporter-like" evidence="9">
    <location>
        <begin position="15"/>
        <end position="368"/>
    </location>
</feature>
<keyword evidence="6 8" id="KW-1133">Transmembrane helix</keyword>
<evidence type="ECO:0000313" key="11">
    <source>
        <dbReference type="Proteomes" id="UP000006875"/>
    </source>
</evidence>
<dbReference type="PRINTS" id="PR00758">
    <property type="entry name" value="ARSENICPUMP"/>
</dbReference>
<dbReference type="InterPro" id="IPR000802">
    <property type="entry name" value="Arsenical_pump_ArsB"/>
</dbReference>
<dbReference type="RefSeq" id="WP_013386681.1">
    <property type="nucleotide sequence ID" value="NC_014632.1"/>
</dbReference>
<dbReference type="Pfam" id="PF03600">
    <property type="entry name" value="CitMHS"/>
    <property type="match status" value="1"/>
</dbReference>
<dbReference type="PANTHER" id="PTHR43568">
    <property type="entry name" value="P PROTEIN"/>
    <property type="match status" value="1"/>
</dbReference>
<evidence type="ECO:0000256" key="1">
    <source>
        <dbReference type="ARBA" id="ARBA00004651"/>
    </source>
</evidence>
<dbReference type="STRING" id="572544.Ilyop_0221"/>
<dbReference type="InterPro" id="IPR004680">
    <property type="entry name" value="Cit_transptr-like_dom"/>
</dbReference>
<dbReference type="HOGENOM" id="CLU_011920_4_0_0"/>
<feature type="transmembrane region" description="Helical" evidence="8">
    <location>
        <begin position="313"/>
        <end position="339"/>
    </location>
</feature>
<dbReference type="AlphaFoldDB" id="E3H938"/>
<comment type="similarity">
    <text evidence="2">Belongs to the CitM (TC 2.A.11) transporter family.</text>
</comment>
<proteinExistence type="inferred from homology"/>
<evidence type="ECO:0000256" key="2">
    <source>
        <dbReference type="ARBA" id="ARBA00009843"/>
    </source>
</evidence>
<keyword evidence="5 8" id="KW-0812">Transmembrane</keyword>
<evidence type="ECO:0000256" key="7">
    <source>
        <dbReference type="ARBA" id="ARBA00023136"/>
    </source>
</evidence>
<feature type="transmembrane region" description="Helical" evidence="8">
    <location>
        <begin position="93"/>
        <end position="110"/>
    </location>
</feature>
<dbReference type="GO" id="GO:0005886">
    <property type="term" value="C:plasma membrane"/>
    <property type="evidence" value="ECO:0007669"/>
    <property type="project" value="UniProtKB-SubCell"/>
</dbReference>
<evidence type="ECO:0000256" key="4">
    <source>
        <dbReference type="ARBA" id="ARBA00022475"/>
    </source>
</evidence>
<evidence type="ECO:0000256" key="3">
    <source>
        <dbReference type="ARBA" id="ARBA00022448"/>
    </source>
</evidence>
<feature type="transmembrane region" description="Helical" evidence="8">
    <location>
        <begin position="57"/>
        <end position="81"/>
    </location>
</feature>
<accession>E3H938</accession>
<feature type="transmembrane region" description="Helical" evidence="8">
    <location>
        <begin position="275"/>
        <end position="293"/>
    </location>
</feature>
<sequence>MLQLIVGLLIFIFVFFLIITEKVPSVLATMGGGLAMALVGLLNEEQALEAVASRLEIIFLLIGMMIVVHLISETGVFQWFAIRVAQIVRGEPFALIVLLSVVTAICSAFLDNVTTILLMAPVSILLAEQLKQKPFPFIMTEIMAANIGGSATLIGDPTQLIIGNEGKLGFNDFIINTAPVSILAFISLMVTVYILYGRKMIVSRDLKARIMDLDASRSLRNMSLLKQSGTIFVLIITGFIMNNFIDKGLAIIALSGATALIILAKKKPEDIFKHVEWDTLFFFIGLFIMIKGVEETHLIDLLGEKIVNITEGNFNFAVMLITWVSALFTSVIGNVANAATVSKIIHVMTPSFQSLGDVKVFWWGLSLGSCLGGNATILASATNVVAVAAAAKAGCKISFVEFVKFGAIISIQTLVIASAYIWLRYL</sequence>
<reference evidence="10 11" key="1">
    <citation type="journal article" date="2010" name="Stand. Genomic Sci.">
        <title>Complete genome sequence of Ilyobacter polytropus type strain (CuHbu1).</title>
        <authorList>
            <person name="Sikorski J."/>
            <person name="Chertkov O."/>
            <person name="Lapidus A."/>
            <person name="Nolan M."/>
            <person name="Lucas S."/>
            <person name="Del Rio T.G."/>
            <person name="Tice H."/>
            <person name="Cheng J.F."/>
            <person name="Tapia R."/>
            <person name="Han C."/>
            <person name="Goodwin L."/>
            <person name="Pitluck S."/>
            <person name="Liolios K."/>
            <person name="Ivanova N."/>
            <person name="Mavromatis K."/>
            <person name="Mikhailova N."/>
            <person name="Pati A."/>
            <person name="Chen A."/>
            <person name="Palaniappan K."/>
            <person name="Land M."/>
            <person name="Hauser L."/>
            <person name="Chang Y.J."/>
            <person name="Jeffries C.D."/>
            <person name="Brambilla E."/>
            <person name="Yasawong M."/>
            <person name="Rohde M."/>
            <person name="Pukall R."/>
            <person name="Spring S."/>
            <person name="Goker M."/>
            <person name="Woyke T."/>
            <person name="Bristow J."/>
            <person name="Eisen J.A."/>
            <person name="Markowitz V."/>
            <person name="Hugenholtz P."/>
            <person name="Kyrpides N.C."/>
            <person name="Klenk H.P."/>
        </authorList>
    </citation>
    <scope>NUCLEOTIDE SEQUENCE [LARGE SCALE GENOMIC DNA]</scope>
    <source>
        <strain evidence="11">ATCC 51220 / DSM 2926 / LMG 16218 / CuHBu1</strain>
    </source>
</reference>
<evidence type="ECO:0000256" key="8">
    <source>
        <dbReference type="SAM" id="Phobius"/>
    </source>
</evidence>
<gene>
    <name evidence="10" type="ordered locus">Ilyop_0221</name>
</gene>
<feature type="transmembrane region" description="Helical" evidence="8">
    <location>
        <begin position="224"/>
        <end position="241"/>
    </location>
</feature>
<dbReference type="OrthoDB" id="9765532at2"/>
<protein>
    <submittedName>
        <fullName evidence="10">Possible tyrosine transporter P-protein</fullName>
    </submittedName>
</protein>
<dbReference type="PANTHER" id="PTHR43568:SF1">
    <property type="entry name" value="P PROTEIN"/>
    <property type="match status" value="1"/>
</dbReference>
<dbReference type="GO" id="GO:0015105">
    <property type="term" value="F:arsenite transmembrane transporter activity"/>
    <property type="evidence" value="ECO:0007669"/>
    <property type="project" value="InterPro"/>
</dbReference>
<dbReference type="CDD" id="cd01116">
    <property type="entry name" value="P_permease"/>
    <property type="match status" value="1"/>
</dbReference>
<keyword evidence="11" id="KW-1185">Reference proteome</keyword>
<evidence type="ECO:0000313" key="10">
    <source>
        <dbReference type="EMBL" id="ADO82010.1"/>
    </source>
</evidence>
<feature type="transmembrane region" description="Helical" evidence="8">
    <location>
        <begin position="360"/>
        <end position="390"/>
    </location>
</feature>
<dbReference type="eggNOG" id="COG1055">
    <property type="taxonomic scope" value="Bacteria"/>
</dbReference>